<feature type="binding site" evidence="5">
    <location>
        <position position="135"/>
    </location>
    <ligand>
        <name>(2E)-4-hydroxy-3-methylbut-2-enyl diphosphate</name>
        <dbReference type="ChEBI" id="CHEBI:128753"/>
    </ligand>
</feature>
<sequence>MEVIKITPRGFCIGVVNAWKIVLQTRKEFPNSRIYMLGWFVHNKHMVEDILDQNIIVLDDKNTSRYDLVKNNPFQPGDILILSAHGTDEKTIQLAKEIGYHVVDTTCRYVTDTHNVIKEGLKNNKIIFYLGKTYHPESNASIALDKDRIKLITNLQDLEKLVPEYQDQEILVTNQTTLSKLDLQDYYDFITTHFHHYEIRNDLCDATQERQNALLNLSIKVDLLIVVGDPKSNNSNQLLRIGLRRKIPSYLINNLSELDTCWLKNVHKVAVTSGASTPTRITNEVIQYLENWKEE</sequence>
<dbReference type="Gene3D" id="3.40.1010.20">
    <property type="entry name" value="4-hydroxy-3-methylbut-2-enyl diphosphate reductase, catalytic domain"/>
    <property type="match status" value="2"/>
</dbReference>
<comment type="catalytic activity">
    <reaction evidence="5">
        <text>isopentenyl diphosphate + 2 oxidized [2Fe-2S]-[ferredoxin] + H2O = (2E)-4-hydroxy-3-methylbut-2-enyl diphosphate + 2 reduced [2Fe-2S]-[ferredoxin] + 2 H(+)</text>
        <dbReference type="Rhea" id="RHEA:24488"/>
        <dbReference type="Rhea" id="RHEA-COMP:10000"/>
        <dbReference type="Rhea" id="RHEA-COMP:10001"/>
        <dbReference type="ChEBI" id="CHEBI:15377"/>
        <dbReference type="ChEBI" id="CHEBI:15378"/>
        <dbReference type="ChEBI" id="CHEBI:33737"/>
        <dbReference type="ChEBI" id="CHEBI:33738"/>
        <dbReference type="ChEBI" id="CHEBI:128753"/>
        <dbReference type="ChEBI" id="CHEBI:128769"/>
        <dbReference type="EC" id="1.17.7.4"/>
    </reaction>
</comment>
<keyword evidence="1 5" id="KW-0004">4Fe-4S</keyword>
<keyword evidence="5" id="KW-0560">Oxidoreductase</keyword>
<feature type="binding site" evidence="5">
    <location>
        <position position="276"/>
    </location>
    <ligand>
        <name>dimethylallyl diphosphate</name>
        <dbReference type="ChEBI" id="CHEBI:57623"/>
    </ligand>
</feature>
<dbReference type="HAMAP" id="MF_00191">
    <property type="entry name" value="IspH"/>
    <property type="match status" value="1"/>
</dbReference>
<feature type="binding site" evidence="5">
    <location>
        <position position="135"/>
    </location>
    <ligand>
        <name>isopentenyl diphosphate</name>
        <dbReference type="ChEBI" id="CHEBI:128769"/>
    </ligand>
</feature>
<keyword evidence="7" id="KW-1185">Reference proteome</keyword>
<comment type="catalytic activity">
    <reaction evidence="5">
        <text>dimethylallyl diphosphate + 2 oxidized [2Fe-2S]-[ferredoxin] + H2O = (2E)-4-hydroxy-3-methylbut-2-enyl diphosphate + 2 reduced [2Fe-2S]-[ferredoxin] + 2 H(+)</text>
        <dbReference type="Rhea" id="RHEA:24825"/>
        <dbReference type="Rhea" id="RHEA-COMP:10000"/>
        <dbReference type="Rhea" id="RHEA-COMP:10001"/>
        <dbReference type="ChEBI" id="CHEBI:15377"/>
        <dbReference type="ChEBI" id="CHEBI:15378"/>
        <dbReference type="ChEBI" id="CHEBI:33737"/>
        <dbReference type="ChEBI" id="CHEBI:33738"/>
        <dbReference type="ChEBI" id="CHEBI:57623"/>
        <dbReference type="ChEBI" id="CHEBI:128753"/>
        <dbReference type="EC" id="1.17.7.4"/>
    </reaction>
</comment>
<feature type="binding site" evidence="5">
    <location>
        <position position="232"/>
    </location>
    <ligand>
        <name>isopentenyl diphosphate</name>
        <dbReference type="ChEBI" id="CHEBI:128769"/>
    </ligand>
</feature>
<feature type="active site" description="Proton donor" evidence="5">
    <location>
        <position position="137"/>
    </location>
</feature>
<feature type="binding site" evidence="5">
    <location>
        <position position="85"/>
    </location>
    <ligand>
        <name>isopentenyl diphosphate</name>
        <dbReference type="ChEBI" id="CHEBI:128769"/>
    </ligand>
</feature>
<keyword evidence="3 5" id="KW-0408">Iron</keyword>
<comment type="function">
    <text evidence="5">Catalyzes the conversion of 1-hydroxy-2-methyl-2-(E)-butenyl 4-diphosphate (HMBPP) into a mixture of isopentenyl diphosphate (IPP) and dimethylallyl diphosphate (DMAPP). Acts in the terminal step of the DOXP/MEP pathway for isoprenoid precursor biosynthesis.</text>
</comment>
<dbReference type="PANTHER" id="PTHR30426">
    <property type="entry name" value="4-HYDROXY-3-METHYLBUT-2-ENYL DIPHOSPHATE REDUCTASE"/>
    <property type="match status" value="1"/>
</dbReference>
<evidence type="ECO:0000256" key="5">
    <source>
        <dbReference type="HAMAP-Rule" id="MF_00191"/>
    </source>
</evidence>
<comment type="pathway">
    <text evidence="5">Isoprenoid biosynthesis; dimethylallyl diphosphate biosynthesis; dimethylallyl diphosphate from (2E)-4-hydroxy-3-methylbutenyl diphosphate: step 1/1.</text>
</comment>
<feature type="binding site" evidence="5">
    <location>
        <position position="234"/>
    </location>
    <ligand>
        <name>isopentenyl diphosphate</name>
        <dbReference type="ChEBI" id="CHEBI:128769"/>
    </ligand>
</feature>
<evidence type="ECO:0000256" key="2">
    <source>
        <dbReference type="ARBA" id="ARBA00022723"/>
    </source>
</evidence>
<keyword evidence="4 5" id="KW-0411">Iron-sulfur</keyword>
<dbReference type="InterPro" id="IPR003451">
    <property type="entry name" value="LytB/IspH"/>
</dbReference>
<dbReference type="RefSeq" id="WP_353289566.1">
    <property type="nucleotide sequence ID" value="NZ_BAABQM010000001.1"/>
</dbReference>
<dbReference type="EMBL" id="BAABQM010000001">
    <property type="protein sequence ID" value="GAA5414401.1"/>
    <property type="molecule type" value="Genomic_DNA"/>
</dbReference>
<comment type="cofactor">
    <cofactor evidence="5">
        <name>[4Fe-4S] cluster</name>
        <dbReference type="ChEBI" id="CHEBI:49883"/>
    </cofactor>
    <text evidence="5">Binds 1 [4Fe-4S] cluster per subunit.</text>
</comment>
<accession>A0ABP9U964</accession>
<dbReference type="Proteomes" id="UP001449582">
    <property type="component" value="Unassembled WGS sequence"/>
</dbReference>
<feature type="binding site" evidence="5">
    <location>
        <position position="204"/>
    </location>
    <ligand>
        <name>[4Fe-4S] cluster</name>
        <dbReference type="ChEBI" id="CHEBI:49883"/>
    </ligand>
</feature>
<feature type="binding site" evidence="5">
    <location>
        <position position="234"/>
    </location>
    <ligand>
        <name>(2E)-4-hydroxy-3-methylbut-2-enyl diphosphate</name>
        <dbReference type="ChEBI" id="CHEBI:128753"/>
    </ligand>
</feature>
<comment type="similarity">
    <text evidence="5">Belongs to the IspH family.</text>
</comment>
<evidence type="ECO:0000313" key="6">
    <source>
        <dbReference type="EMBL" id="GAA5414401.1"/>
    </source>
</evidence>
<feature type="binding site" evidence="5">
    <location>
        <position position="276"/>
    </location>
    <ligand>
        <name>(2E)-4-hydroxy-3-methylbut-2-enyl diphosphate</name>
        <dbReference type="ChEBI" id="CHEBI:128753"/>
    </ligand>
</feature>
<feature type="binding site" evidence="5">
    <location>
        <position position="135"/>
    </location>
    <ligand>
        <name>dimethylallyl diphosphate</name>
        <dbReference type="ChEBI" id="CHEBI:57623"/>
    </ligand>
</feature>
<dbReference type="Gene3D" id="3.40.50.11270">
    <property type="match status" value="1"/>
</dbReference>
<proteinExistence type="inferred from homology"/>
<evidence type="ECO:0000256" key="1">
    <source>
        <dbReference type="ARBA" id="ARBA00022485"/>
    </source>
</evidence>
<comment type="caution">
    <text evidence="5">Lacks conserved residue(s) required for the propagation of feature annotation.</text>
</comment>
<keyword evidence="5" id="KW-0414">Isoprene biosynthesis</keyword>
<feature type="binding site" evidence="5">
    <location>
        <position position="232"/>
    </location>
    <ligand>
        <name>(2E)-4-hydroxy-3-methylbut-2-enyl diphosphate</name>
        <dbReference type="ChEBI" id="CHEBI:128753"/>
    </ligand>
</feature>
<feature type="binding site" evidence="5">
    <location>
        <position position="107"/>
    </location>
    <ligand>
        <name>[4Fe-4S] cluster</name>
        <dbReference type="ChEBI" id="CHEBI:49883"/>
    </ligand>
</feature>
<evidence type="ECO:0000256" key="3">
    <source>
        <dbReference type="ARBA" id="ARBA00023004"/>
    </source>
</evidence>
<feature type="binding site" evidence="5">
    <location>
        <position position="42"/>
    </location>
    <ligand>
        <name>isopentenyl diphosphate</name>
        <dbReference type="ChEBI" id="CHEBI:128769"/>
    </ligand>
</feature>
<comment type="caution">
    <text evidence="6">The sequence shown here is derived from an EMBL/GenBank/DDBJ whole genome shotgun (WGS) entry which is preliminary data.</text>
</comment>
<comment type="pathway">
    <text evidence="5">Isoprenoid biosynthesis; isopentenyl diphosphate biosynthesis via DXP pathway; isopentenyl diphosphate from 1-deoxy-D-xylulose 5-phosphate: step 6/6.</text>
</comment>
<dbReference type="Pfam" id="PF02401">
    <property type="entry name" value="LYTB"/>
    <property type="match status" value="1"/>
</dbReference>
<name>A0ABP9U964_9BACT</name>
<feature type="binding site" evidence="5">
    <location>
        <position position="234"/>
    </location>
    <ligand>
        <name>dimethylallyl diphosphate</name>
        <dbReference type="ChEBI" id="CHEBI:57623"/>
    </ligand>
</feature>
<organism evidence="6 7">
    <name type="scientific">Ureaplasma ceti</name>
    <dbReference type="NCBI Taxonomy" id="3119530"/>
    <lineage>
        <taxon>Bacteria</taxon>
        <taxon>Bacillati</taxon>
        <taxon>Mycoplasmatota</taxon>
        <taxon>Mycoplasmoidales</taxon>
        <taxon>Mycoplasmoidaceae</taxon>
        <taxon>Ureaplasma</taxon>
    </lineage>
</organism>
<feature type="binding site" evidence="5">
    <location>
        <position position="276"/>
    </location>
    <ligand>
        <name>isopentenyl diphosphate</name>
        <dbReference type="ChEBI" id="CHEBI:128769"/>
    </ligand>
</feature>
<feature type="binding site" evidence="5">
    <location>
        <position position="42"/>
    </location>
    <ligand>
        <name>dimethylallyl diphosphate</name>
        <dbReference type="ChEBI" id="CHEBI:57623"/>
    </ligand>
</feature>
<dbReference type="EC" id="1.17.7.4" evidence="5"/>
<keyword evidence="2 5" id="KW-0479">Metal-binding</keyword>
<feature type="binding site" evidence="5">
    <location>
        <position position="176"/>
    </location>
    <ligand>
        <name>(2E)-4-hydroxy-3-methylbut-2-enyl diphosphate</name>
        <dbReference type="ChEBI" id="CHEBI:128753"/>
    </ligand>
</feature>
<feature type="binding site" evidence="5">
    <location>
        <position position="85"/>
    </location>
    <ligand>
        <name>(2E)-4-hydroxy-3-methylbut-2-enyl diphosphate</name>
        <dbReference type="ChEBI" id="CHEBI:128753"/>
    </ligand>
</feature>
<feature type="binding site" evidence="5">
    <location>
        <position position="12"/>
    </location>
    <ligand>
        <name>[4Fe-4S] cluster</name>
        <dbReference type="ChEBI" id="CHEBI:49883"/>
    </ligand>
</feature>
<feature type="binding site" evidence="5">
    <location>
        <position position="232"/>
    </location>
    <ligand>
        <name>dimethylallyl diphosphate</name>
        <dbReference type="ChEBI" id="CHEBI:57623"/>
    </ligand>
</feature>
<evidence type="ECO:0000313" key="7">
    <source>
        <dbReference type="Proteomes" id="UP001449582"/>
    </source>
</evidence>
<dbReference type="CDD" id="cd13944">
    <property type="entry name" value="lytB_ispH"/>
    <property type="match status" value="1"/>
</dbReference>
<dbReference type="NCBIfam" id="TIGR00216">
    <property type="entry name" value="ispH_lytB"/>
    <property type="match status" value="1"/>
</dbReference>
<evidence type="ECO:0000256" key="4">
    <source>
        <dbReference type="ARBA" id="ARBA00023014"/>
    </source>
</evidence>
<dbReference type="PANTHER" id="PTHR30426:SF0">
    <property type="entry name" value="4-HYDROXY-3-METHYLBUT-2-ENYL DIPHOSPHATE REDUCTASE"/>
    <property type="match status" value="1"/>
</dbReference>
<gene>
    <name evidence="5" type="primary">ispH</name>
    <name evidence="6" type="ORF">UREOM_1120</name>
</gene>
<feature type="binding site" evidence="5">
    <location>
        <position position="42"/>
    </location>
    <ligand>
        <name>(2E)-4-hydroxy-3-methylbut-2-enyl diphosphate</name>
        <dbReference type="ChEBI" id="CHEBI:128753"/>
    </ligand>
</feature>
<feature type="binding site" evidence="5">
    <location>
        <position position="85"/>
    </location>
    <ligand>
        <name>dimethylallyl diphosphate</name>
        <dbReference type="ChEBI" id="CHEBI:57623"/>
    </ligand>
</feature>
<protein>
    <recommendedName>
        <fullName evidence="5">4-hydroxy-3-methylbut-2-enyl diphosphate reductase</fullName>
        <shortName evidence="5">HMBPP reductase</shortName>
        <ecNumber evidence="5">1.17.7.4</ecNumber>
    </recommendedName>
</protein>
<reference evidence="6" key="1">
    <citation type="submission" date="2024-02" db="EMBL/GenBank/DDBJ databases">
        <title>Draft genome sequence of new strains in genus Ureaplasma.</title>
        <authorList>
            <person name="Nakajima Y."/>
            <person name="Segawa T."/>
        </authorList>
    </citation>
    <scope>NUCLEOTIDE SEQUENCE [LARGE SCALE GENOMIC DNA]</scope>
    <source>
        <strain evidence="6">OM1</strain>
    </source>
</reference>